<protein>
    <submittedName>
        <fullName evidence="1">Uncharacterized protein</fullName>
    </submittedName>
</protein>
<accession>A0A6G1F5N5</accession>
<reference evidence="1 2" key="1">
    <citation type="submission" date="2019-11" db="EMBL/GenBank/DDBJ databases">
        <title>Whole genome sequence of Oryza granulata.</title>
        <authorList>
            <person name="Li W."/>
        </authorList>
    </citation>
    <scope>NUCLEOTIDE SEQUENCE [LARGE SCALE GENOMIC DNA]</scope>
    <source>
        <strain evidence="2">cv. Menghai</strain>
        <tissue evidence="1">Leaf</tissue>
    </source>
</reference>
<organism evidence="1 2">
    <name type="scientific">Oryza meyeriana var. granulata</name>
    <dbReference type="NCBI Taxonomy" id="110450"/>
    <lineage>
        <taxon>Eukaryota</taxon>
        <taxon>Viridiplantae</taxon>
        <taxon>Streptophyta</taxon>
        <taxon>Embryophyta</taxon>
        <taxon>Tracheophyta</taxon>
        <taxon>Spermatophyta</taxon>
        <taxon>Magnoliopsida</taxon>
        <taxon>Liliopsida</taxon>
        <taxon>Poales</taxon>
        <taxon>Poaceae</taxon>
        <taxon>BOP clade</taxon>
        <taxon>Oryzoideae</taxon>
        <taxon>Oryzeae</taxon>
        <taxon>Oryzinae</taxon>
        <taxon>Oryza</taxon>
        <taxon>Oryza meyeriana</taxon>
    </lineage>
</organism>
<evidence type="ECO:0000313" key="1">
    <source>
        <dbReference type="EMBL" id="KAF0932145.1"/>
    </source>
</evidence>
<dbReference type="AlphaFoldDB" id="A0A6G1F5N5"/>
<name>A0A6G1F5N5_9ORYZ</name>
<dbReference type="Proteomes" id="UP000479710">
    <property type="component" value="Unassembled WGS sequence"/>
</dbReference>
<sequence length="89" mass="9365">MASPPPSSLLLPLLACNGHASHARAAINSAPTRNHPTRSGGCCNLRREPFLTCPPEPPPPSRHAPVLLPPAAGGPLLDSLFFFLLSRVL</sequence>
<keyword evidence="2" id="KW-1185">Reference proteome</keyword>
<proteinExistence type="predicted"/>
<gene>
    <name evidence="1" type="ORF">E2562_008676</name>
</gene>
<evidence type="ECO:0000313" key="2">
    <source>
        <dbReference type="Proteomes" id="UP000479710"/>
    </source>
</evidence>
<comment type="caution">
    <text evidence="1">The sequence shown here is derived from an EMBL/GenBank/DDBJ whole genome shotgun (WGS) entry which is preliminary data.</text>
</comment>
<dbReference type="EMBL" id="SPHZ02000001">
    <property type="protein sequence ID" value="KAF0932145.1"/>
    <property type="molecule type" value="Genomic_DNA"/>
</dbReference>